<dbReference type="AlphaFoldDB" id="W7M1I9"/>
<organism evidence="1 2">
    <name type="scientific">Gibberella moniliformis (strain M3125 / FGSC 7600)</name>
    <name type="common">Maize ear and stalk rot fungus</name>
    <name type="synonym">Fusarium verticillioides</name>
    <dbReference type="NCBI Taxonomy" id="334819"/>
    <lineage>
        <taxon>Eukaryota</taxon>
        <taxon>Fungi</taxon>
        <taxon>Dikarya</taxon>
        <taxon>Ascomycota</taxon>
        <taxon>Pezizomycotina</taxon>
        <taxon>Sordariomycetes</taxon>
        <taxon>Hypocreomycetidae</taxon>
        <taxon>Hypocreales</taxon>
        <taxon>Nectriaceae</taxon>
        <taxon>Fusarium</taxon>
        <taxon>Fusarium fujikuroi species complex</taxon>
    </lineage>
</organism>
<dbReference type="EMBL" id="DS022245">
    <property type="protein sequence ID" value="EWG41385.1"/>
    <property type="molecule type" value="Genomic_DNA"/>
</dbReference>
<evidence type="ECO:0000313" key="1">
    <source>
        <dbReference type="EMBL" id="EWG41385.1"/>
    </source>
</evidence>
<evidence type="ECO:0000313" key="2">
    <source>
        <dbReference type="Proteomes" id="UP000009096"/>
    </source>
</evidence>
<keyword evidence="2" id="KW-1185">Reference proteome</keyword>
<dbReference type="OrthoDB" id="5037558at2759"/>
<gene>
    <name evidence="1" type="ORF">FVEG_15286</name>
</gene>
<accession>W7M1I9</accession>
<protein>
    <submittedName>
        <fullName evidence="1">Uncharacterized protein</fullName>
    </submittedName>
</protein>
<dbReference type="GeneID" id="30072162"/>
<dbReference type="EMBL" id="CM000579">
    <property type="protein sequence ID" value="EWG41385.1"/>
    <property type="molecule type" value="Genomic_DNA"/>
</dbReference>
<name>W7M1I9_GIBM7</name>
<proteinExistence type="predicted"/>
<reference evidence="1 2" key="1">
    <citation type="journal article" date="2010" name="Nature">
        <title>Comparative genomics reveals mobile pathogenicity chromosomes in Fusarium.</title>
        <authorList>
            <person name="Ma L.J."/>
            <person name="van der Does H.C."/>
            <person name="Borkovich K.A."/>
            <person name="Coleman J.J."/>
            <person name="Daboussi M.J."/>
            <person name="Di Pietro A."/>
            <person name="Dufresne M."/>
            <person name="Freitag M."/>
            <person name="Grabherr M."/>
            <person name="Henrissat B."/>
            <person name="Houterman P.M."/>
            <person name="Kang S."/>
            <person name="Shim W.B."/>
            <person name="Woloshuk C."/>
            <person name="Xie X."/>
            <person name="Xu J.R."/>
            <person name="Antoniw J."/>
            <person name="Baker S.E."/>
            <person name="Bluhm B.H."/>
            <person name="Breakspear A."/>
            <person name="Brown D.W."/>
            <person name="Butchko R.A."/>
            <person name="Chapman S."/>
            <person name="Coulson R."/>
            <person name="Coutinho P.M."/>
            <person name="Danchin E.G."/>
            <person name="Diener A."/>
            <person name="Gale L.R."/>
            <person name="Gardiner D.M."/>
            <person name="Goff S."/>
            <person name="Hammond-Kosack K.E."/>
            <person name="Hilburn K."/>
            <person name="Hua-Van A."/>
            <person name="Jonkers W."/>
            <person name="Kazan K."/>
            <person name="Kodira C.D."/>
            <person name="Koehrsen M."/>
            <person name="Kumar L."/>
            <person name="Lee Y.H."/>
            <person name="Li L."/>
            <person name="Manners J.M."/>
            <person name="Miranda-Saavedra D."/>
            <person name="Mukherjee M."/>
            <person name="Park G."/>
            <person name="Park J."/>
            <person name="Park S.Y."/>
            <person name="Proctor R.H."/>
            <person name="Regev A."/>
            <person name="Ruiz-Roldan M.C."/>
            <person name="Sain D."/>
            <person name="Sakthikumar S."/>
            <person name="Sykes S."/>
            <person name="Schwartz D.C."/>
            <person name="Turgeon B.G."/>
            <person name="Wapinski I."/>
            <person name="Yoder O."/>
            <person name="Young S."/>
            <person name="Zeng Q."/>
            <person name="Zhou S."/>
            <person name="Galagan J."/>
            <person name="Cuomo C.A."/>
            <person name="Kistler H.C."/>
            <person name="Rep M."/>
        </authorList>
    </citation>
    <scope>NUCLEOTIDE SEQUENCE [LARGE SCALE GENOMIC DNA]</scope>
    <source>
        <strain evidence="2">M3125 / FGSC 7600</strain>
    </source>
</reference>
<dbReference type="KEGG" id="fvr:FVEG_15286"/>
<sequence length="55" mass="6331">MSNTDLDIQRKMGVLINTVFSVDRKHSNQLAQYCAFKSLKELSSYVDIIVPDIVW</sequence>
<dbReference type="RefSeq" id="XP_018747576.1">
    <property type="nucleotide sequence ID" value="XM_018904410.1"/>
</dbReference>
<dbReference type="Proteomes" id="UP000009096">
    <property type="component" value="Chromosome 2"/>
</dbReference>
<dbReference type="VEuPathDB" id="FungiDB:FVEG_15286"/>